<dbReference type="AlphaFoldDB" id="A0A1H8B1H6"/>
<proteinExistence type="predicted"/>
<evidence type="ECO:0000313" key="2">
    <source>
        <dbReference type="Proteomes" id="UP000199158"/>
    </source>
</evidence>
<evidence type="ECO:0000313" key="1">
    <source>
        <dbReference type="EMBL" id="SEM76760.1"/>
    </source>
</evidence>
<organism evidence="1 2">
    <name type="scientific">Hydrogenoanaerobacterium saccharovorans</name>
    <dbReference type="NCBI Taxonomy" id="474960"/>
    <lineage>
        <taxon>Bacteria</taxon>
        <taxon>Bacillati</taxon>
        <taxon>Bacillota</taxon>
        <taxon>Clostridia</taxon>
        <taxon>Eubacteriales</taxon>
        <taxon>Oscillospiraceae</taxon>
        <taxon>Hydrogenoanaerobacterium</taxon>
    </lineage>
</organism>
<reference evidence="1 2" key="1">
    <citation type="submission" date="2016-10" db="EMBL/GenBank/DDBJ databases">
        <authorList>
            <person name="de Groot N.N."/>
        </authorList>
    </citation>
    <scope>NUCLEOTIDE SEQUENCE [LARGE SCALE GENOMIC DNA]</scope>
    <source>
        <strain evidence="1 2">CGMCC 1.5070</strain>
    </source>
</reference>
<dbReference type="STRING" id="474960.SAMN05216180_1663"/>
<keyword evidence="2" id="KW-1185">Reference proteome</keyword>
<protein>
    <submittedName>
        <fullName evidence="1">Uncharacterized protein</fullName>
    </submittedName>
</protein>
<accession>A0A1H8B1H6</accession>
<sequence length="72" mass="8850">MNYTAMIDDYTHTETMLRERVAALRQQMKLLPLAERDEVKRRLNVMQEEMYDVALVRLELIRRQREEEEMFC</sequence>
<dbReference type="Proteomes" id="UP000199158">
    <property type="component" value="Unassembled WGS sequence"/>
</dbReference>
<dbReference type="RefSeq" id="WP_092753474.1">
    <property type="nucleotide sequence ID" value="NZ_FOCG01000001.1"/>
</dbReference>
<dbReference type="EMBL" id="FOCG01000001">
    <property type="protein sequence ID" value="SEM76760.1"/>
    <property type="molecule type" value="Genomic_DNA"/>
</dbReference>
<gene>
    <name evidence="1" type="ORF">SAMN05216180_1663</name>
</gene>
<name>A0A1H8B1H6_9FIRM</name>